<feature type="compositionally biased region" description="Basic and acidic residues" evidence="1">
    <location>
        <begin position="10"/>
        <end position="23"/>
    </location>
</feature>
<dbReference type="SMART" id="SM00544">
    <property type="entry name" value="MA3"/>
    <property type="match status" value="1"/>
</dbReference>
<proteinExistence type="predicted"/>
<organism evidence="3 4">
    <name type="scientific">Coemansia guatemalensis</name>
    <dbReference type="NCBI Taxonomy" id="2761395"/>
    <lineage>
        <taxon>Eukaryota</taxon>
        <taxon>Fungi</taxon>
        <taxon>Fungi incertae sedis</taxon>
        <taxon>Zoopagomycota</taxon>
        <taxon>Kickxellomycotina</taxon>
        <taxon>Kickxellomycetes</taxon>
        <taxon>Kickxellales</taxon>
        <taxon>Kickxellaceae</taxon>
        <taxon>Coemansia</taxon>
    </lineage>
</organism>
<gene>
    <name evidence="3" type="ORF">H4R20_005376</name>
</gene>
<reference evidence="3" key="1">
    <citation type="submission" date="2022-07" db="EMBL/GenBank/DDBJ databases">
        <title>Phylogenomic reconstructions and comparative analyses of Kickxellomycotina fungi.</title>
        <authorList>
            <person name="Reynolds N.K."/>
            <person name="Stajich J.E."/>
            <person name="Barry K."/>
            <person name="Grigoriev I.V."/>
            <person name="Crous P."/>
            <person name="Smith M.E."/>
        </authorList>
    </citation>
    <scope>NUCLEOTIDE SEQUENCE</scope>
    <source>
        <strain evidence="3">NRRL 1565</strain>
    </source>
</reference>
<accession>A0A9W8HY08</accession>
<evidence type="ECO:0000313" key="3">
    <source>
        <dbReference type="EMBL" id="KAJ2796902.1"/>
    </source>
</evidence>
<dbReference type="PANTHER" id="PTHR23253">
    <property type="entry name" value="EUKARYOTIC TRANSLATION INITIATION FACTOR 4 GAMMA"/>
    <property type="match status" value="1"/>
</dbReference>
<dbReference type="InterPro" id="IPR003891">
    <property type="entry name" value="Initiation_fac_eIF4g_MI"/>
</dbReference>
<keyword evidence="4" id="KW-1185">Reference proteome</keyword>
<protein>
    <recommendedName>
        <fullName evidence="2">MI domain-containing protein</fullName>
    </recommendedName>
</protein>
<dbReference type="EMBL" id="JANBUO010001771">
    <property type="protein sequence ID" value="KAJ2796902.1"/>
    <property type="molecule type" value="Genomic_DNA"/>
</dbReference>
<name>A0A9W8HY08_9FUNG</name>
<sequence length="365" mass="39194">MRRAPSHMGRRADSHTGRGDSHGRRGQWSNVGGPSGSGRPEQNQRAGDLSNFGNLSRSKNVAPVGSGSPGNPFGIFGGGARGWRSTSSDGRKGRTDRTQTPVLSPGGRSPSHTSRNESSAVTPEPVGTRNMFDALMNNEDDEAPRTEAARASSKAAAVPSAGAAGSQVMDSATIQRKVKGFIDEYLELNSESEFIECFKELGEANYQGAVYEIVNNIMDRRPDQTEKVVGAVSALRTKGVLQEDTVVAALAEYSEQLEDMALDAPNAYKFFGMLMAAARVSMSRIPDALGELATKLTSIRPPAVQIVFAYLKQLIAIDGEENTKAAIAEAKLDVSRFFNKERNSDADVKKALDFQDLGGLFPQYS</sequence>
<comment type="caution">
    <text evidence="3">The sequence shown here is derived from an EMBL/GenBank/DDBJ whole genome shotgun (WGS) entry which is preliminary data.</text>
</comment>
<dbReference type="Pfam" id="PF02847">
    <property type="entry name" value="MA3"/>
    <property type="match status" value="1"/>
</dbReference>
<evidence type="ECO:0000256" key="1">
    <source>
        <dbReference type="SAM" id="MobiDB-lite"/>
    </source>
</evidence>
<dbReference type="Gene3D" id="1.25.40.180">
    <property type="match status" value="1"/>
</dbReference>
<evidence type="ECO:0000259" key="2">
    <source>
        <dbReference type="PROSITE" id="PS51366"/>
    </source>
</evidence>
<dbReference type="OrthoDB" id="514777at2759"/>
<dbReference type="AlphaFoldDB" id="A0A9W8HY08"/>
<feature type="compositionally biased region" description="Polar residues" evidence="1">
    <location>
        <begin position="110"/>
        <end position="121"/>
    </location>
</feature>
<dbReference type="Proteomes" id="UP001140094">
    <property type="component" value="Unassembled WGS sequence"/>
</dbReference>
<feature type="compositionally biased region" description="Polar residues" evidence="1">
    <location>
        <begin position="40"/>
        <end position="59"/>
    </location>
</feature>
<dbReference type="InterPro" id="IPR016024">
    <property type="entry name" value="ARM-type_fold"/>
</dbReference>
<feature type="domain" description="MI" evidence="2">
    <location>
        <begin position="173"/>
        <end position="294"/>
    </location>
</feature>
<dbReference type="PROSITE" id="PS51366">
    <property type="entry name" value="MI"/>
    <property type="match status" value="1"/>
</dbReference>
<feature type="region of interest" description="Disordered" evidence="1">
    <location>
        <begin position="1"/>
        <end position="128"/>
    </location>
</feature>
<dbReference type="SUPFAM" id="SSF48371">
    <property type="entry name" value="ARM repeat"/>
    <property type="match status" value="1"/>
</dbReference>
<evidence type="ECO:0000313" key="4">
    <source>
        <dbReference type="Proteomes" id="UP001140094"/>
    </source>
</evidence>